<evidence type="ECO:0000313" key="2">
    <source>
        <dbReference type="Proteomes" id="UP000541444"/>
    </source>
</evidence>
<dbReference type="AlphaFoldDB" id="A0A7J7MGN4"/>
<evidence type="ECO:0000313" key="1">
    <source>
        <dbReference type="EMBL" id="KAF6154021.1"/>
    </source>
</evidence>
<comment type="caution">
    <text evidence="1">The sequence shown here is derived from an EMBL/GenBank/DDBJ whole genome shotgun (WGS) entry which is preliminary data.</text>
</comment>
<proteinExistence type="predicted"/>
<protein>
    <submittedName>
        <fullName evidence="1">Uncharacterized protein</fullName>
    </submittedName>
</protein>
<gene>
    <name evidence="1" type="ORF">GIB67_026675</name>
</gene>
<reference evidence="1 2" key="1">
    <citation type="journal article" date="2020" name="IScience">
        <title>Genome Sequencing of the Endangered Kingdonia uniflora (Circaeasteraceae, Ranunculales) Reveals Potential Mechanisms of Evolutionary Specialization.</title>
        <authorList>
            <person name="Sun Y."/>
            <person name="Deng T."/>
            <person name="Zhang A."/>
            <person name="Moore M.J."/>
            <person name="Landis J.B."/>
            <person name="Lin N."/>
            <person name="Zhang H."/>
            <person name="Zhang X."/>
            <person name="Huang J."/>
            <person name="Zhang X."/>
            <person name="Sun H."/>
            <person name="Wang H."/>
        </authorList>
    </citation>
    <scope>NUCLEOTIDE SEQUENCE [LARGE SCALE GENOMIC DNA]</scope>
    <source>
        <strain evidence="1">TB1705</strain>
        <tissue evidence="1">Leaf</tissue>
    </source>
</reference>
<accession>A0A7J7MGN4</accession>
<feature type="non-terminal residue" evidence="1">
    <location>
        <position position="1"/>
    </location>
</feature>
<dbReference type="EMBL" id="JACGCM010001538">
    <property type="protein sequence ID" value="KAF6154021.1"/>
    <property type="molecule type" value="Genomic_DNA"/>
</dbReference>
<keyword evidence="2" id="KW-1185">Reference proteome</keyword>
<sequence length="55" mass="6871">FFYRQCGVRSFLFACREMRFFLFRSDEDVIRLTFHLGYEFFLSLNRMKMLDYIPP</sequence>
<dbReference type="Proteomes" id="UP000541444">
    <property type="component" value="Unassembled WGS sequence"/>
</dbReference>
<name>A0A7J7MGN4_9MAGN</name>
<organism evidence="1 2">
    <name type="scientific">Kingdonia uniflora</name>
    <dbReference type="NCBI Taxonomy" id="39325"/>
    <lineage>
        <taxon>Eukaryota</taxon>
        <taxon>Viridiplantae</taxon>
        <taxon>Streptophyta</taxon>
        <taxon>Embryophyta</taxon>
        <taxon>Tracheophyta</taxon>
        <taxon>Spermatophyta</taxon>
        <taxon>Magnoliopsida</taxon>
        <taxon>Ranunculales</taxon>
        <taxon>Circaeasteraceae</taxon>
        <taxon>Kingdonia</taxon>
    </lineage>
</organism>